<accession>A0A1B6L4Y5</accession>
<keyword evidence="1" id="KW-0812">Transmembrane</keyword>
<dbReference type="AlphaFoldDB" id="A0A1B6L4Y5"/>
<protein>
    <submittedName>
        <fullName evidence="2">Uncharacterized protein</fullName>
    </submittedName>
</protein>
<evidence type="ECO:0000256" key="1">
    <source>
        <dbReference type="SAM" id="Phobius"/>
    </source>
</evidence>
<feature type="non-terminal residue" evidence="2">
    <location>
        <position position="1"/>
    </location>
</feature>
<feature type="transmembrane region" description="Helical" evidence="1">
    <location>
        <begin position="89"/>
        <end position="107"/>
    </location>
</feature>
<reference evidence="2" key="1">
    <citation type="submission" date="2015-11" db="EMBL/GenBank/DDBJ databases">
        <title>De novo transcriptome assembly of four potential Pierce s Disease insect vectors from Arizona vineyards.</title>
        <authorList>
            <person name="Tassone E.E."/>
        </authorList>
    </citation>
    <scope>NUCLEOTIDE SEQUENCE</scope>
</reference>
<evidence type="ECO:0000313" key="2">
    <source>
        <dbReference type="EMBL" id="JAT18789.1"/>
    </source>
</evidence>
<feature type="transmembrane region" description="Helical" evidence="1">
    <location>
        <begin position="58"/>
        <end position="82"/>
    </location>
</feature>
<feature type="transmembrane region" description="Helical" evidence="1">
    <location>
        <begin position="7"/>
        <end position="26"/>
    </location>
</feature>
<organism evidence="2">
    <name type="scientific">Graphocephala atropunctata</name>
    <dbReference type="NCBI Taxonomy" id="36148"/>
    <lineage>
        <taxon>Eukaryota</taxon>
        <taxon>Metazoa</taxon>
        <taxon>Ecdysozoa</taxon>
        <taxon>Arthropoda</taxon>
        <taxon>Hexapoda</taxon>
        <taxon>Insecta</taxon>
        <taxon>Pterygota</taxon>
        <taxon>Neoptera</taxon>
        <taxon>Paraneoptera</taxon>
        <taxon>Hemiptera</taxon>
        <taxon>Auchenorrhyncha</taxon>
        <taxon>Membracoidea</taxon>
        <taxon>Cicadellidae</taxon>
        <taxon>Cicadellinae</taxon>
        <taxon>Cicadellini</taxon>
        <taxon>Graphocephala</taxon>
    </lineage>
</organism>
<keyword evidence="1" id="KW-0472">Membrane</keyword>
<keyword evidence="1" id="KW-1133">Transmembrane helix</keyword>
<dbReference type="EMBL" id="GEBQ01021188">
    <property type="protein sequence ID" value="JAT18789.1"/>
    <property type="molecule type" value="Transcribed_RNA"/>
</dbReference>
<gene>
    <name evidence="2" type="ORF">g.49321</name>
</gene>
<name>A0A1B6L4Y5_9HEMI</name>
<sequence length="112" mass="13342">KFEKMFFAVYYVSFIPLHVMTFRPAMLSDFRFFYSRKSRPLLFQMQVLRHSKVNSRTVLSSAVCVCFSWCFTLFVCVVFYLVKVMGMKRNIYVVSLDYCVFGLFTYVDSFFA</sequence>
<proteinExistence type="predicted"/>